<dbReference type="EMBL" id="BK015208">
    <property type="protein sequence ID" value="DAD96098.1"/>
    <property type="molecule type" value="Genomic_DNA"/>
</dbReference>
<reference evidence="1" key="1">
    <citation type="journal article" date="2021" name="Proc. Natl. Acad. Sci. U.S.A.">
        <title>A Catalog of Tens of Thousands of Viruses from Human Metagenomes Reveals Hidden Associations with Chronic Diseases.</title>
        <authorList>
            <person name="Tisza M.J."/>
            <person name="Buck C.B."/>
        </authorList>
    </citation>
    <scope>NUCLEOTIDE SEQUENCE</scope>
    <source>
        <strain evidence="1">Ctpjm1</strain>
    </source>
</reference>
<sequence length="122" mass="13340">MKPLNPHAEGAWLAAEAAYYRAIDAAEAAEAEAEADAAALKADCAAIACRIYPEYRRECIAATGIVPNDFADKTDWREWLADEAARCRDPRMADAMNCHIDAEEDFTFPAQMEHGYTAAQAA</sequence>
<name>A0A8S5NP96_9CAUD</name>
<organism evidence="1">
    <name type="scientific">Myoviridae sp. ctpjm1</name>
    <dbReference type="NCBI Taxonomy" id="2826699"/>
    <lineage>
        <taxon>Viruses</taxon>
        <taxon>Duplodnaviria</taxon>
        <taxon>Heunggongvirae</taxon>
        <taxon>Uroviricota</taxon>
        <taxon>Caudoviricetes</taxon>
    </lineage>
</organism>
<evidence type="ECO:0000313" key="1">
    <source>
        <dbReference type="EMBL" id="DAD96098.1"/>
    </source>
</evidence>
<protein>
    <submittedName>
        <fullName evidence="1">Uncharacterized protein</fullName>
    </submittedName>
</protein>
<proteinExistence type="predicted"/>
<accession>A0A8S5NP96</accession>